<reference evidence="3" key="1">
    <citation type="journal article" date="2017" name="Genome Biol.">
        <title>Comparative genomics reveals high biological diversity and specific adaptations in the industrially and medically important fungal genus Aspergillus.</title>
        <authorList>
            <person name="de Vries R.P."/>
            <person name="Riley R."/>
            <person name="Wiebenga A."/>
            <person name="Aguilar-Osorio G."/>
            <person name="Amillis S."/>
            <person name="Uchima C.A."/>
            <person name="Anderluh G."/>
            <person name="Asadollahi M."/>
            <person name="Askin M."/>
            <person name="Barry K."/>
            <person name="Battaglia E."/>
            <person name="Bayram O."/>
            <person name="Benocci T."/>
            <person name="Braus-Stromeyer S.A."/>
            <person name="Caldana C."/>
            <person name="Canovas D."/>
            <person name="Cerqueira G.C."/>
            <person name="Chen F."/>
            <person name="Chen W."/>
            <person name="Choi C."/>
            <person name="Clum A."/>
            <person name="Dos Santos R.A."/>
            <person name="Damasio A.R."/>
            <person name="Diallinas G."/>
            <person name="Emri T."/>
            <person name="Fekete E."/>
            <person name="Flipphi M."/>
            <person name="Freyberg S."/>
            <person name="Gallo A."/>
            <person name="Gournas C."/>
            <person name="Habgood R."/>
            <person name="Hainaut M."/>
            <person name="Harispe M.L."/>
            <person name="Henrissat B."/>
            <person name="Hilden K.S."/>
            <person name="Hope R."/>
            <person name="Hossain A."/>
            <person name="Karabika E."/>
            <person name="Karaffa L."/>
            <person name="Karanyi Z."/>
            <person name="Krasevec N."/>
            <person name="Kuo A."/>
            <person name="Kusch H."/>
            <person name="LaButti K."/>
            <person name="Lagendijk E.L."/>
            <person name="Lapidus A."/>
            <person name="Levasseur A."/>
            <person name="Lindquist E."/>
            <person name="Lipzen A."/>
            <person name="Logrieco A.F."/>
            <person name="MacCabe A."/>
            <person name="Maekelae M.R."/>
            <person name="Malavazi I."/>
            <person name="Melin P."/>
            <person name="Meyer V."/>
            <person name="Mielnichuk N."/>
            <person name="Miskei M."/>
            <person name="Molnar A.P."/>
            <person name="Mule G."/>
            <person name="Ngan C.Y."/>
            <person name="Orejas M."/>
            <person name="Orosz E."/>
            <person name="Ouedraogo J.P."/>
            <person name="Overkamp K.M."/>
            <person name="Park H.-S."/>
            <person name="Perrone G."/>
            <person name="Piumi F."/>
            <person name="Punt P.J."/>
            <person name="Ram A.F."/>
            <person name="Ramon A."/>
            <person name="Rauscher S."/>
            <person name="Record E."/>
            <person name="Riano-Pachon D.M."/>
            <person name="Robert V."/>
            <person name="Roehrig J."/>
            <person name="Ruller R."/>
            <person name="Salamov A."/>
            <person name="Salih N.S."/>
            <person name="Samson R.A."/>
            <person name="Sandor E."/>
            <person name="Sanguinetti M."/>
            <person name="Schuetze T."/>
            <person name="Sepcic K."/>
            <person name="Shelest E."/>
            <person name="Sherlock G."/>
            <person name="Sophianopoulou V."/>
            <person name="Squina F.M."/>
            <person name="Sun H."/>
            <person name="Susca A."/>
            <person name="Todd R.B."/>
            <person name="Tsang A."/>
            <person name="Unkles S.E."/>
            <person name="van de Wiele N."/>
            <person name="van Rossen-Uffink D."/>
            <person name="Oliveira J.V."/>
            <person name="Vesth T.C."/>
            <person name="Visser J."/>
            <person name="Yu J.-H."/>
            <person name="Zhou M."/>
            <person name="Andersen M.R."/>
            <person name="Archer D.B."/>
            <person name="Baker S.E."/>
            <person name="Benoit I."/>
            <person name="Brakhage A.A."/>
            <person name="Braus G.H."/>
            <person name="Fischer R."/>
            <person name="Frisvad J.C."/>
            <person name="Goldman G.H."/>
            <person name="Houbraken J."/>
            <person name="Oakley B."/>
            <person name="Pocsi I."/>
            <person name="Scazzocchio C."/>
            <person name="Seiboth B."/>
            <person name="vanKuyk P.A."/>
            <person name="Wortman J."/>
            <person name="Dyer P.S."/>
            <person name="Grigoriev I.V."/>
        </authorList>
    </citation>
    <scope>NUCLEOTIDE SEQUENCE [LARGE SCALE GENOMIC DNA]</scope>
    <source>
        <strain evidence="3">CBS 506.65</strain>
    </source>
</reference>
<dbReference type="Proteomes" id="UP000184188">
    <property type="component" value="Unassembled WGS sequence"/>
</dbReference>
<name>A0A1L9SBM3_9EURO</name>
<dbReference type="VEuPathDB" id="FungiDB:ASPZODRAFT_134684"/>
<accession>A0A1L9SBM3</accession>
<gene>
    <name evidence="2" type="ORF">ASPZODRAFT_134684</name>
</gene>
<feature type="region of interest" description="Disordered" evidence="1">
    <location>
        <begin position="79"/>
        <end position="170"/>
    </location>
</feature>
<proteinExistence type="predicted"/>
<organism evidence="2 3">
    <name type="scientific">Penicilliopsis zonata CBS 506.65</name>
    <dbReference type="NCBI Taxonomy" id="1073090"/>
    <lineage>
        <taxon>Eukaryota</taxon>
        <taxon>Fungi</taxon>
        <taxon>Dikarya</taxon>
        <taxon>Ascomycota</taxon>
        <taxon>Pezizomycotina</taxon>
        <taxon>Eurotiomycetes</taxon>
        <taxon>Eurotiomycetidae</taxon>
        <taxon>Eurotiales</taxon>
        <taxon>Aspergillaceae</taxon>
        <taxon>Penicilliopsis</taxon>
    </lineage>
</organism>
<evidence type="ECO:0000313" key="3">
    <source>
        <dbReference type="Proteomes" id="UP000184188"/>
    </source>
</evidence>
<sequence length="217" mass="22771">MATPSKLKPDSILGLSASEAKLIILGVLCNGEQAAKVDYEKLAQRGGYKNASSASVMYLKSKRKLFELHPDAAVAVNGEVSSTGGNIEGPKATPKKGSGKRKTPATSTPKEIAAGGEEATIDQPVTPTQKPKRQRKSTKKILPKEAARSTGTGKDSNGNGNTTGTGNDKMVDENAASAAFFNYDIDEDNELLGEIDIDAEFEAMEAAQTAVKAELQG</sequence>
<dbReference type="STRING" id="1073090.A0A1L9SBM3"/>
<feature type="compositionally biased region" description="Low complexity" evidence="1">
    <location>
        <begin position="149"/>
        <end position="168"/>
    </location>
</feature>
<dbReference type="AlphaFoldDB" id="A0A1L9SBM3"/>
<dbReference type="RefSeq" id="XP_022579110.1">
    <property type="nucleotide sequence ID" value="XM_022723600.1"/>
</dbReference>
<feature type="compositionally biased region" description="Basic residues" evidence="1">
    <location>
        <begin position="93"/>
        <end position="103"/>
    </location>
</feature>
<evidence type="ECO:0008006" key="4">
    <source>
        <dbReference type="Google" id="ProtNLM"/>
    </source>
</evidence>
<evidence type="ECO:0000313" key="2">
    <source>
        <dbReference type="EMBL" id="OJJ44600.1"/>
    </source>
</evidence>
<feature type="compositionally biased region" description="Basic residues" evidence="1">
    <location>
        <begin position="130"/>
        <end position="141"/>
    </location>
</feature>
<keyword evidence="3" id="KW-1185">Reference proteome</keyword>
<protein>
    <recommendedName>
        <fullName evidence="4">Histone h1.3</fullName>
    </recommendedName>
</protein>
<dbReference type="OrthoDB" id="5403747at2759"/>
<evidence type="ECO:0000256" key="1">
    <source>
        <dbReference type="SAM" id="MobiDB-lite"/>
    </source>
</evidence>
<dbReference type="GeneID" id="34610065"/>
<dbReference type="EMBL" id="KV878347">
    <property type="protein sequence ID" value="OJJ44600.1"/>
    <property type="molecule type" value="Genomic_DNA"/>
</dbReference>